<keyword evidence="4 5" id="KW-0472">Membrane</keyword>
<feature type="transmembrane region" description="Helical" evidence="5">
    <location>
        <begin position="227"/>
        <end position="249"/>
    </location>
</feature>
<feature type="transmembrane region" description="Helical" evidence="5">
    <location>
        <begin position="158"/>
        <end position="177"/>
    </location>
</feature>
<dbReference type="PANTHER" id="PTHR31465:SF9">
    <property type="entry name" value="SPHINGOID LONG-CHAIN BASE TRANSPORTER RSB1"/>
    <property type="match status" value="1"/>
</dbReference>
<feature type="transmembrane region" description="Helical" evidence="5">
    <location>
        <begin position="44"/>
        <end position="64"/>
    </location>
</feature>
<organism evidence="6 7">
    <name type="scientific">Penicillium ucsense</name>
    <dbReference type="NCBI Taxonomy" id="2839758"/>
    <lineage>
        <taxon>Eukaryota</taxon>
        <taxon>Fungi</taxon>
        <taxon>Dikarya</taxon>
        <taxon>Ascomycota</taxon>
        <taxon>Pezizomycotina</taxon>
        <taxon>Eurotiomycetes</taxon>
        <taxon>Eurotiomycetidae</taxon>
        <taxon>Eurotiales</taxon>
        <taxon>Aspergillaceae</taxon>
        <taxon>Penicillium</taxon>
    </lineage>
</organism>
<gene>
    <name evidence="6" type="ORF">PECM_007485</name>
</gene>
<dbReference type="GO" id="GO:0000324">
    <property type="term" value="C:fungal-type vacuole"/>
    <property type="evidence" value="ECO:0007669"/>
    <property type="project" value="TreeGrafter"/>
</dbReference>
<dbReference type="EMBL" id="WIWV01000007">
    <property type="protein sequence ID" value="KAF7719194.1"/>
    <property type="molecule type" value="Genomic_DNA"/>
</dbReference>
<keyword evidence="7" id="KW-1185">Reference proteome</keyword>
<comment type="caution">
    <text evidence="6">The sequence shown here is derived from an EMBL/GenBank/DDBJ whole genome shotgun (WGS) entry which is preliminary data.</text>
</comment>
<evidence type="ECO:0000256" key="1">
    <source>
        <dbReference type="ARBA" id="ARBA00004141"/>
    </source>
</evidence>
<feature type="transmembrane region" description="Helical" evidence="5">
    <location>
        <begin position="76"/>
        <end position="96"/>
    </location>
</feature>
<evidence type="ECO:0000313" key="7">
    <source>
        <dbReference type="Proteomes" id="UP000631181"/>
    </source>
</evidence>
<dbReference type="InterPro" id="IPR007568">
    <property type="entry name" value="RTA1"/>
</dbReference>
<reference evidence="6" key="1">
    <citation type="journal article" date="2020" name="Front. Microbiol.">
        <title>Gene regulatory networks of Penicillium echinulatum 2HH and Penicillium oxalicum 114-2 inferred by a computational biology approach.</title>
        <authorList>
            <person name="Lenz A.R."/>
            <person name="Galan-Vasquez E."/>
            <person name="Balbinot E."/>
            <person name="De Abreu F.P."/>
            <person name="De Oliveira N.S."/>
            <person name="Da Rosa L.O."/>
            <person name="De Avila E Silva S."/>
            <person name="Camassola M."/>
            <person name="Dillon A.J.P."/>
            <person name="Perez-Rueda E."/>
        </authorList>
    </citation>
    <scope>NUCLEOTIDE SEQUENCE</scope>
    <source>
        <strain evidence="6">S1M29</strain>
    </source>
</reference>
<evidence type="ECO:0000313" key="6">
    <source>
        <dbReference type="EMBL" id="KAF7719194.1"/>
    </source>
</evidence>
<evidence type="ECO:0000256" key="5">
    <source>
        <dbReference type="SAM" id="Phobius"/>
    </source>
</evidence>
<dbReference type="AlphaFoldDB" id="A0A8J8WN42"/>
<evidence type="ECO:0000256" key="2">
    <source>
        <dbReference type="ARBA" id="ARBA00022692"/>
    </source>
</evidence>
<keyword evidence="3 5" id="KW-1133">Transmembrane helix</keyword>
<proteinExistence type="predicted"/>
<dbReference type="Proteomes" id="UP000631181">
    <property type="component" value="Unassembled WGS sequence"/>
</dbReference>
<accession>A0A8J8WN42</accession>
<comment type="subcellular location">
    <subcellularLocation>
        <location evidence="1">Membrane</location>
        <topology evidence="1">Multi-pass membrane protein</topology>
    </subcellularLocation>
</comment>
<protein>
    <submittedName>
        <fullName evidence="6">RTA-like protein</fullName>
    </submittedName>
</protein>
<sequence>MSASTDQYGYLPSTPPALFAIVYFGIAVIAIVTQTIFGKYTHYWMFTLALTPAGEAIGWGARYWAHSNPVDWMPYVIQLCSLIVCPVFLSATNYILFCKIAEKTGPKLFLIPNRIYWILFVILDIISLTIQTIGGVMTSNAENFADLDYGSNVMLNGIIFQFSCTVFFVVLVAGMIFRSRAKGITLVSVTGWPIMITLWLSAVMILIRNGYRIAELHDGWKGHWIRTEWYLIAFDMAPMAVAVAAYIVISPSHCLSNDKKVEEHKRARLSDCIPLC</sequence>
<name>A0A8J8WN42_9EURO</name>
<evidence type="ECO:0000256" key="3">
    <source>
        <dbReference type="ARBA" id="ARBA00022989"/>
    </source>
</evidence>
<feature type="transmembrane region" description="Helical" evidence="5">
    <location>
        <begin position="184"/>
        <end position="207"/>
    </location>
</feature>
<dbReference type="GO" id="GO:0005886">
    <property type="term" value="C:plasma membrane"/>
    <property type="evidence" value="ECO:0007669"/>
    <property type="project" value="TreeGrafter"/>
</dbReference>
<keyword evidence="2 5" id="KW-0812">Transmembrane</keyword>
<feature type="transmembrane region" description="Helical" evidence="5">
    <location>
        <begin position="116"/>
        <end position="138"/>
    </location>
</feature>
<evidence type="ECO:0000256" key="4">
    <source>
        <dbReference type="ARBA" id="ARBA00023136"/>
    </source>
</evidence>
<dbReference type="PANTHER" id="PTHR31465">
    <property type="entry name" value="PROTEIN RTA1-RELATED"/>
    <property type="match status" value="1"/>
</dbReference>
<dbReference type="Pfam" id="PF04479">
    <property type="entry name" value="RTA1"/>
    <property type="match status" value="1"/>
</dbReference>
<feature type="transmembrane region" description="Helical" evidence="5">
    <location>
        <begin position="17"/>
        <end position="37"/>
    </location>
</feature>
<dbReference type="OrthoDB" id="1844152at2759"/>